<gene>
    <name evidence="1" type="ORF">PPACK8108_LOCUS24908</name>
</gene>
<reference evidence="1" key="1">
    <citation type="submission" date="2022-06" db="EMBL/GenBank/DDBJ databases">
        <authorList>
            <consortium name="SYNGENTA / RWTH Aachen University"/>
        </authorList>
    </citation>
    <scope>NUCLEOTIDE SEQUENCE</scope>
</reference>
<dbReference type="Proteomes" id="UP001153365">
    <property type="component" value="Unassembled WGS sequence"/>
</dbReference>
<keyword evidence="2" id="KW-1185">Reference proteome</keyword>
<dbReference type="EMBL" id="CALTRL010006128">
    <property type="protein sequence ID" value="CAH7689772.1"/>
    <property type="molecule type" value="Genomic_DNA"/>
</dbReference>
<name>A0AAV0BQX1_PHAPC</name>
<dbReference type="AlphaFoldDB" id="A0AAV0BQX1"/>
<organism evidence="1 2">
    <name type="scientific">Phakopsora pachyrhizi</name>
    <name type="common">Asian soybean rust disease fungus</name>
    <dbReference type="NCBI Taxonomy" id="170000"/>
    <lineage>
        <taxon>Eukaryota</taxon>
        <taxon>Fungi</taxon>
        <taxon>Dikarya</taxon>
        <taxon>Basidiomycota</taxon>
        <taxon>Pucciniomycotina</taxon>
        <taxon>Pucciniomycetes</taxon>
        <taxon>Pucciniales</taxon>
        <taxon>Phakopsoraceae</taxon>
        <taxon>Phakopsora</taxon>
    </lineage>
</organism>
<accession>A0AAV0BQX1</accession>
<sequence length="316" mass="36463">MSFISKSNCFKSTLRFSKLRSIDLKKILTRDRSDHNTNDPLISDDDDPSDNSKFQFQFKPIRPLTNSNVLDILPPSKLKLRIISLSFNTPNIHSLLSQNFPKSKCFKYKSPTGHFSLTAIPSRYEKMSRLTRAHTNSNINSYGSDHQSNSLDNKPFDHQSCFSEIDQSDWIKSRKKRNRRFKTEEISLTFSLKIKDLHQSAVIRKSIRKRWVGAFRLIVQYGSYLTPAGFSSINQVEKLQKLKTREDDDGEDLIGLNPIESGVEVWLLRDHHYIVHPNLSINTVGLPELIKLIREALQSIKRQSISTPSNRMVEPF</sequence>
<protein>
    <submittedName>
        <fullName evidence="1">Expressed protein</fullName>
    </submittedName>
</protein>
<evidence type="ECO:0000313" key="1">
    <source>
        <dbReference type="EMBL" id="CAH7689772.1"/>
    </source>
</evidence>
<evidence type="ECO:0000313" key="2">
    <source>
        <dbReference type="Proteomes" id="UP001153365"/>
    </source>
</evidence>
<comment type="caution">
    <text evidence="1">The sequence shown here is derived from an EMBL/GenBank/DDBJ whole genome shotgun (WGS) entry which is preliminary data.</text>
</comment>
<proteinExistence type="predicted"/>